<name>C8X8F7_NAKMY</name>
<dbReference type="STRING" id="479431.Namu_2666"/>
<dbReference type="EMBL" id="CP001737">
    <property type="protein sequence ID" value="ACV79012.1"/>
    <property type="molecule type" value="Genomic_DNA"/>
</dbReference>
<sequence>MSTTPQASELRDWARGNRPTEAAVELLLRSFGGRFANHGYPWVRIDDGDTWIDWTQLTEDNTAAFSGGERGLLAIIASLGNGERVDLVTAVAALDVIRTDLVLAAVAHAAGVGACHPWPAHH</sequence>
<proteinExistence type="predicted"/>
<organism evidence="1 2">
    <name type="scientific">Nakamurella multipartita (strain ATCC 700099 / DSM 44233 / CIP 104796 / JCM 9543 / NBRC 105858 / Y-104)</name>
    <name type="common">Microsphaera multipartita</name>
    <dbReference type="NCBI Taxonomy" id="479431"/>
    <lineage>
        <taxon>Bacteria</taxon>
        <taxon>Bacillati</taxon>
        <taxon>Actinomycetota</taxon>
        <taxon>Actinomycetes</taxon>
        <taxon>Nakamurellales</taxon>
        <taxon>Nakamurellaceae</taxon>
        <taxon>Nakamurella</taxon>
    </lineage>
</organism>
<dbReference type="Proteomes" id="UP000002218">
    <property type="component" value="Chromosome"/>
</dbReference>
<evidence type="ECO:0000313" key="2">
    <source>
        <dbReference type="Proteomes" id="UP000002218"/>
    </source>
</evidence>
<reference evidence="1 2" key="2">
    <citation type="journal article" date="2010" name="Stand. Genomic Sci.">
        <title>Complete genome sequence of Nakamurella multipartita type strain (Y-104).</title>
        <authorList>
            <person name="Tice H."/>
            <person name="Mayilraj S."/>
            <person name="Sims D."/>
            <person name="Lapidus A."/>
            <person name="Nolan M."/>
            <person name="Lucas S."/>
            <person name="Glavina Del Rio T."/>
            <person name="Copeland A."/>
            <person name="Cheng J.F."/>
            <person name="Meincke L."/>
            <person name="Bruce D."/>
            <person name="Goodwin L."/>
            <person name="Pitluck S."/>
            <person name="Ivanova N."/>
            <person name="Mavromatis K."/>
            <person name="Ovchinnikova G."/>
            <person name="Pati A."/>
            <person name="Chen A."/>
            <person name="Palaniappan K."/>
            <person name="Land M."/>
            <person name="Hauser L."/>
            <person name="Chang Y.J."/>
            <person name="Jeffries C.D."/>
            <person name="Detter J.C."/>
            <person name="Brettin T."/>
            <person name="Rohde M."/>
            <person name="Goker M."/>
            <person name="Bristow J."/>
            <person name="Eisen J.A."/>
            <person name="Markowitz V."/>
            <person name="Hugenholtz P."/>
            <person name="Kyrpides N.C."/>
            <person name="Klenk H.P."/>
            <person name="Chen F."/>
        </authorList>
    </citation>
    <scope>NUCLEOTIDE SEQUENCE [LARGE SCALE GENOMIC DNA]</scope>
    <source>
        <strain evidence="2">ATCC 700099 / DSM 44233 / CIP 104796 / JCM 9543 / NBRC 105858 / Y-104</strain>
    </source>
</reference>
<evidence type="ECO:0000313" key="1">
    <source>
        <dbReference type="EMBL" id="ACV79012.1"/>
    </source>
</evidence>
<dbReference type="KEGG" id="nml:Namu_2666"/>
<dbReference type="HOGENOM" id="CLU_1727591_0_0_11"/>
<reference evidence="2" key="1">
    <citation type="submission" date="2009-09" db="EMBL/GenBank/DDBJ databases">
        <title>The complete genome of Nakamurella multipartita DSM 44233.</title>
        <authorList>
            <consortium name="US DOE Joint Genome Institute (JGI-PGF)"/>
            <person name="Lucas S."/>
            <person name="Copeland A."/>
            <person name="Lapidus A."/>
            <person name="Glavina del Rio T."/>
            <person name="Dalin E."/>
            <person name="Tice H."/>
            <person name="Bruce D."/>
            <person name="Goodwin L."/>
            <person name="Pitluck S."/>
            <person name="Kyrpides N."/>
            <person name="Mavromatis K."/>
            <person name="Ivanova N."/>
            <person name="Ovchinnikova G."/>
            <person name="Sims D."/>
            <person name="Meincke L."/>
            <person name="Brettin T."/>
            <person name="Detter J.C."/>
            <person name="Han C."/>
            <person name="Larimer F."/>
            <person name="Land M."/>
            <person name="Hauser L."/>
            <person name="Markowitz V."/>
            <person name="Cheng J.-F."/>
            <person name="Hugenholtz P."/>
            <person name="Woyke T."/>
            <person name="Wu D."/>
            <person name="Klenk H.-P."/>
            <person name="Eisen J.A."/>
        </authorList>
    </citation>
    <scope>NUCLEOTIDE SEQUENCE [LARGE SCALE GENOMIC DNA]</scope>
    <source>
        <strain evidence="2">ATCC 700099 / DSM 44233 / CIP 104796 / JCM 9543 / NBRC 105858 / Y-104</strain>
    </source>
</reference>
<dbReference type="RefSeq" id="WP_015747891.1">
    <property type="nucleotide sequence ID" value="NC_013235.1"/>
</dbReference>
<protein>
    <submittedName>
        <fullName evidence="1">Uncharacterized protein</fullName>
    </submittedName>
</protein>
<dbReference type="AlphaFoldDB" id="C8X8F7"/>
<dbReference type="InParanoid" id="C8X8F7"/>
<accession>C8X8F7</accession>
<dbReference type="OrthoDB" id="3532716at2"/>
<keyword evidence="2" id="KW-1185">Reference proteome</keyword>
<gene>
    <name evidence="1" type="ordered locus">Namu_2666</name>
</gene>